<evidence type="ECO:0000256" key="3">
    <source>
        <dbReference type="ARBA" id="ARBA00005228"/>
    </source>
</evidence>
<comment type="subunit">
    <text evidence="5">Homotetramer.</text>
</comment>
<dbReference type="InterPro" id="IPR029058">
    <property type="entry name" value="AB_hydrolase_fold"/>
</dbReference>
<gene>
    <name evidence="11" type="ORF">HHI36_007719</name>
</gene>
<keyword evidence="7 8" id="KW-0378">Hydrolase</keyword>
<dbReference type="EMBL" id="JABFTP020000021">
    <property type="protein sequence ID" value="KAL3268613.1"/>
    <property type="molecule type" value="Genomic_DNA"/>
</dbReference>
<evidence type="ECO:0000256" key="4">
    <source>
        <dbReference type="ARBA" id="ARBA00010040"/>
    </source>
</evidence>
<dbReference type="InterPro" id="IPR045550">
    <property type="entry name" value="AARE_N"/>
</dbReference>
<evidence type="ECO:0000256" key="1">
    <source>
        <dbReference type="ARBA" id="ARBA00000721"/>
    </source>
</evidence>
<comment type="similarity">
    <text evidence="3 8">Belongs to the peptidase S9A family.</text>
</comment>
<dbReference type="GO" id="GO:0005737">
    <property type="term" value="C:cytoplasm"/>
    <property type="evidence" value="ECO:0007669"/>
    <property type="project" value="UniProtKB-SubCell"/>
</dbReference>
<evidence type="ECO:0000259" key="9">
    <source>
        <dbReference type="Pfam" id="PF00326"/>
    </source>
</evidence>
<keyword evidence="8" id="KW-0720">Serine protease</keyword>
<dbReference type="InterPro" id="IPR001375">
    <property type="entry name" value="Peptidase_S9_cat"/>
</dbReference>
<dbReference type="EC" id="3.4.21.-" evidence="8"/>
<evidence type="ECO:0000256" key="6">
    <source>
        <dbReference type="ARBA" id="ARBA00022490"/>
    </source>
</evidence>
<comment type="catalytic activity">
    <reaction evidence="1">
        <text>Cleavage of an N-acetyl or N-formyl amino acid from the N-terminus of a polypeptide.</text>
        <dbReference type="EC" id="3.4.19.1"/>
    </reaction>
</comment>
<dbReference type="GO" id="GO:0006508">
    <property type="term" value="P:proteolysis"/>
    <property type="evidence" value="ECO:0007669"/>
    <property type="project" value="UniProtKB-KW"/>
</dbReference>
<keyword evidence="8" id="KW-0645">Protease</keyword>
<dbReference type="PANTHER" id="PTHR42776">
    <property type="entry name" value="SERINE PEPTIDASE S9 FAMILY MEMBER"/>
    <property type="match status" value="1"/>
</dbReference>
<dbReference type="AlphaFoldDB" id="A0ABD2MQL0"/>
<dbReference type="SUPFAM" id="SSF82171">
    <property type="entry name" value="DPP6 N-terminal domain-like"/>
    <property type="match status" value="1"/>
</dbReference>
<evidence type="ECO:0000256" key="2">
    <source>
        <dbReference type="ARBA" id="ARBA00004496"/>
    </source>
</evidence>
<keyword evidence="6" id="KW-0963">Cytoplasm</keyword>
<dbReference type="InterPro" id="IPR002470">
    <property type="entry name" value="Peptidase_S9A"/>
</dbReference>
<evidence type="ECO:0000256" key="5">
    <source>
        <dbReference type="ARBA" id="ARBA00011881"/>
    </source>
</evidence>
<comment type="similarity">
    <text evidence="4">Belongs to the peptidase S9C family.</text>
</comment>
<evidence type="ECO:0000259" key="10">
    <source>
        <dbReference type="Pfam" id="PF19283"/>
    </source>
</evidence>
<dbReference type="GO" id="GO:0004252">
    <property type="term" value="F:serine-type endopeptidase activity"/>
    <property type="evidence" value="ECO:0007669"/>
    <property type="project" value="UniProtKB-UniRule"/>
</dbReference>
<dbReference type="Pfam" id="PF19283">
    <property type="entry name" value="APEH_N"/>
    <property type="match status" value="1"/>
</dbReference>
<feature type="domain" description="Peptidase S9 prolyl oligopeptidase catalytic" evidence="9">
    <location>
        <begin position="301"/>
        <end position="494"/>
    </location>
</feature>
<proteinExistence type="inferred from homology"/>
<evidence type="ECO:0000256" key="8">
    <source>
        <dbReference type="RuleBase" id="RU368024"/>
    </source>
</evidence>
<accession>A0ABD2MQL0</accession>
<keyword evidence="12" id="KW-1185">Reference proteome</keyword>
<sequence>MVGKKISVIAEYHIQDDLVKIVEGIPDEVCPGQVKYSQCGQYIIGVAYSTHPRKLGLIYCTNRPSVVFKLKDGKYETISVKDKACKSPIFSPDGESIFYIQREAKGPHMAAVALLQQSTSNFNSNAQKTVVEIIQEEKVIENGEKFYGLYNSGFIKRCWASGQRLIVSTNQKNTINSYVIDTGSGKITRLVCDDGSLIVLDVYNDVVLASRRNFLTPDVLLIGKLPPKGQEHTISWKELTSTKKIDSLDNCKYEYLDLYHNIEDNVKNFSAIYVGPSSGIDQSVPLIVYPHGGPHSAFANNFSLDVSFNLSNGFALLLVNYRGSIGAGDKSVNFLLGRVGTSDVSDCVLATQKALEKFPWLDPSKLVLCGGSHGGFLVTHLSGQYPNMFKAVVSRNPVIDIASMSIFSDIPDWCYVECGAEYTQNGAIDNELLLKMRESSPIVHAHKVKAPTMLQIGTNDLRVPPGQSLEYYHRLKANGVKVQMHVYDDNHPIGQVKMRWIILLILLCG</sequence>
<dbReference type="GO" id="GO:0008242">
    <property type="term" value="F:omega peptidase activity"/>
    <property type="evidence" value="ECO:0007669"/>
    <property type="project" value="UniProtKB-EC"/>
</dbReference>
<dbReference type="PRINTS" id="PR00862">
    <property type="entry name" value="PROLIGOPTASE"/>
</dbReference>
<reference evidence="11 12" key="1">
    <citation type="journal article" date="2021" name="BMC Biol.">
        <title>Horizontally acquired antibacterial genes associated with adaptive radiation of ladybird beetles.</title>
        <authorList>
            <person name="Li H.S."/>
            <person name="Tang X.F."/>
            <person name="Huang Y.H."/>
            <person name="Xu Z.Y."/>
            <person name="Chen M.L."/>
            <person name="Du X.Y."/>
            <person name="Qiu B.Y."/>
            <person name="Chen P.T."/>
            <person name="Zhang W."/>
            <person name="Slipinski A."/>
            <person name="Escalona H.E."/>
            <person name="Waterhouse R.M."/>
            <person name="Zwick A."/>
            <person name="Pang H."/>
        </authorList>
    </citation>
    <scope>NUCLEOTIDE SEQUENCE [LARGE SCALE GENOMIC DNA]</scope>
    <source>
        <strain evidence="11">SYSU2018</strain>
    </source>
</reference>
<organism evidence="11 12">
    <name type="scientific">Cryptolaemus montrouzieri</name>
    <dbReference type="NCBI Taxonomy" id="559131"/>
    <lineage>
        <taxon>Eukaryota</taxon>
        <taxon>Metazoa</taxon>
        <taxon>Ecdysozoa</taxon>
        <taxon>Arthropoda</taxon>
        <taxon>Hexapoda</taxon>
        <taxon>Insecta</taxon>
        <taxon>Pterygota</taxon>
        <taxon>Neoptera</taxon>
        <taxon>Endopterygota</taxon>
        <taxon>Coleoptera</taxon>
        <taxon>Polyphaga</taxon>
        <taxon>Cucujiformia</taxon>
        <taxon>Coccinelloidea</taxon>
        <taxon>Coccinellidae</taxon>
        <taxon>Scymninae</taxon>
        <taxon>Scymnini</taxon>
        <taxon>Cryptolaemus</taxon>
    </lineage>
</organism>
<evidence type="ECO:0000313" key="11">
    <source>
        <dbReference type="EMBL" id="KAL3268613.1"/>
    </source>
</evidence>
<protein>
    <recommendedName>
        <fullName evidence="8">Prolyl endopeptidase</fullName>
        <ecNumber evidence="8">3.4.21.-</ecNumber>
    </recommendedName>
</protein>
<feature type="domain" description="Acylamino-acid-releasing enzyme N-terminal" evidence="10">
    <location>
        <begin position="4"/>
        <end position="241"/>
    </location>
</feature>
<dbReference type="Gene3D" id="3.40.50.1820">
    <property type="entry name" value="alpha/beta hydrolase"/>
    <property type="match status" value="1"/>
</dbReference>
<comment type="caution">
    <text evidence="11">The sequence shown here is derived from an EMBL/GenBank/DDBJ whole genome shotgun (WGS) entry which is preliminary data.</text>
</comment>
<name>A0ABD2MQL0_9CUCU</name>
<dbReference type="PANTHER" id="PTHR42776:SF4">
    <property type="entry name" value="ACYLAMINO-ACID-RELEASING ENZYME"/>
    <property type="match status" value="1"/>
</dbReference>
<dbReference type="SUPFAM" id="SSF53474">
    <property type="entry name" value="alpha/beta-Hydrolases"/>
    <property type="match status" value="1"/>
</dbReference>
<dbReference type="Proteomes" id="UP001516400">
    <property type="component" value="Unassembled WGS sequence"/>
</dbReference>
<evidence type="ECO:0000313" key="12">
    <source>
        <dbReference type="Proteomes" id="UP001516400"/>
    </source>
</evidence>
<dbReference type="Pfam" id="PF00326">
    <property type="entry name" value="Peptidase_S9"/>
    <property type="match status" value="1"/>
</dbReference>
<evidence type="ECO:0000256" key="7">
    <source>
        <dbReference type="ARBA" id="ARBA00022801"/>
    </source>
</evidence>
<comment type="subcellular location">
    <subcellularLocation>
        <location evidence="2">Cytoplasm</location>
    </subcellularLocation>
</comment>